<evidence type="ECO:0000313" key="2">
    <source>
        <dbReference type="EMBL" id="ACN26552.1"/>
    </source>
</evidence>
<organism evidence="2">
    <name type="scientific">Zea mays</name>
    <name type="common">Maize</name>
    <dbReference type="NCBI Taxonomy" id="4577"/>
    <lineage>
        <taxon>Eukaryota</taxon>
        <taxon>Viridiplantae</taxon>
        <taxon>Streptophyta</taxon>
        <taxon>Embryophyta</taxon>
        <taxon>Tracheophyta</taxon>
        <taxon>Spermatophyta</taxon>
        <taxon>Magnoliopsida</taxon>
        <taxon>Liliopsida</taxon>
        <taxon>Poales</taxon>
        <taxon>Poaceae</taxon>
        <taxon>PACMAD clade</taxon>
        <taxon>Panicoideae</taxon>
        <taxon>Andropogonodae</taxon>
        <taxon>Andropogoneae</taxon>
        <taxon>Tripsacinae</taxon>
        <taxon>Zea</taxon>
    </lineage>
</organism>
<dbReference type="RefSeq" id="NP_001167924.1">
    <property type="nucleotide sequence ID" value="NM_001174453.1"/>
</dbReference>
<sequence>MDSADSIADKAIGRMQEIADKIFSVARETIRPGRGLTSFEATKLRVALEDIACMLEQDSLVLQENLDNVNNVNNPGHSSYEPSALSSPPPADEYLSPDWDFAEHFENFWGLEYDSDQMPSFSDNEV</sequence>
<reference evidence="2" key="1">
    <citation type="journal article" date="2009" name="PLoS Genet.">
        <title>Sequencing, mapping, and analysis of 27,455 maize full-length cDNAs.</title>
        <authorList>
            <person name="Soderlund C."/>
            <person name="Descour A."/>
            <person name="Kudrna D."/>
            <person name="Bomhoff M."/>
            <person name="Boyd L."/>
            <person name="Currie J."/>
            <person name="Angelova A."/>
            <person name="Collura K."/>
            <person name="Wissotski M."/>
            <person name="Ashley E."/>
            <person name="Morrow D."/>
            <person name="Fernandes J."/>
            <person name="Walbot V."/>
            <person name="Yu Y."/>
        </authorList>
    </citation>
    <scope>NUCLEOTIDE SEQUENCE</scope>
    <source>
        <strain evidence="2">B73</strain>
    </source>
</reference>
<proteinExistence type="evidence at transcript level"/>
<feature type="region of interest" description="Disordered" evidence="1">
    <location>
        <begin position="71"/>
        <end position="93"/>
    </location>
</feature>
<evidence type="ECO:0000256" key="1">
    <source>
        <dbReference type="SAM" id="MobiDB-lite"/>
    </source>
</evidence>
<feature type="compositionally biased region" description="Polar residues" evidence="1">
    <location>
        <begin position="75"/>
        <end position="86"/>
    </location>
</feature>
<dbReference type="AlphaFoldDB" id="C0HHP9"/>
<name>C0HHP9_MAIZE</name>
<dbReference type="EMBL" id="BT061855">
    <property type="protein sequence ID" value="ACN26552.1"/>
    <property type="molecule type" value="mRNA"/>
</dbReference>
<protein>
    <submittedName>
        <fullName evidence="2">Uncharacterized protein</fullName>
    </submittedName>
</protein>
<accession>C0HHP9</accession>
<dbReference type="GeneID" id="100381638"/>
<dbReference type="KEGG" id="zma:100381638"/>